<feature type="compositionally biased region" description="Basic residues" evidence="1">
    <location>
        <begin position="143"/>
        <end position="152"/>
    </location>
</feature>
<evidence type="ECO:0000313" key="2">
    <source>
        <dbReference type="EMBL" id="KAK8142365.1"/>
    </source>
</evidence>
<dbReference type="AlphaFoldDB" id="A0AAW0RJX5"/>
<accession>A0AAW0RJX5</accession>
<evidence type="ECO:0000256" key="1">
    <source>
        <dbReference type="SAM" id="MobiDB-lite"/>
    </source>
</evidence>
<proteinExistence type="predicted"/>
<feature type="region of interest" description="Disordered" evidence="1">
    <location>
        <begin position="101"/>
        <end position="265"/>
    </location>
</feature>
<name>A0AAW0RJX5_9HYPO</name>
<gene>
    <name evidence="2" type="ORF">G3M48_008889</name>
</gene>
<evidence type="ECO:0000313" key="3">
    <source>
        <dbReference type="Proteomes" id="UP001397290"/>
    </source>
</evidence>
<dbReference type="EMBL" id="JAAHCF010000692">
    <property type="protein sequence ID" value="KAK8142365.1"/>
    <property type="molecule type" value="Genomic_DNA"/>
</dbReference>
<keyword evidence="3" id="KW-1185">Reference proteome</keyword>
<comment type="caution">
    <text evidence="2">The sequence shown here is derived from an EMBL/GenBank/DDBJ whole genome shotgun (WGS) entry which is preliminary data.</text>
</comment>
<protein>
    <submittedName>
        <fullName evidence="2">Uncharacterized protein</fullName>
    </submittedName>
</protein>
<dbReference type="Proteomes" id="UP001397290">
    <property type="component" value="Unassembled WGS sequence"/>
</dbReference>
<reference evidence="2 3" key="1">
    <citation type="submission" date="2020-02" db="EMBL/GenBank/DDBJ databases">
        <title>Comparative genomics of the hypocrealean fungal genus Beauvera.</title>
        <authorList>
            <person name="Showalter D.N."/>
            <person name="Bushley K.E."/>
            <person name="Rehner S.A."/>
        </authorList>
    </citation>
    <scope>NUCLEOTIDE SEQUENCE [LARGE SCALE GENOMIC DNA]</scope>
    <source>
        <strain evidence="2 3">ARSEF4384</strain>
    </source>
</reference>
<organism evidence="2 3">
    <name type="scientific">Beauveria asiatica</name>
    <dbReference type="NCBI Taxonomy" id="1069075"/>
    <lineage>
        <taxon>Eukaryota</taxon>
        <taxon>Fungi</taxon>
        <taxon>Dikarya</taxon>
        <taxon>Ascomycota</taxon>
        <taxon>Pezizomycotina</taxon>
        <taxon>Sordariomycetes</taxon>
        <taxon>Hypocreomycetidae</taxon>
        <taxon>Hypocreales</taxon>
        <taxon>Cordycipitaceae</taxon>
        <taxon>Beauveria</taxon>
    </lineage>
</organism>
<sequence length="689" mass="76148">MRSCLQPPLAAASVGSSLLVRWRHATKAFSIGRRTAQSPWTAGAGNWHPPQTMQDPIASLAAHKIAEFLKQCGINYADNDQIDACIQILAKFARETRLSAGIDSGIPRPDARAPGNRCRGSYRIQENDSKRGAMDYGGLDKAPRKKRKLKRPVPKDLTADDAGDSSLVQKSHVACAPPVSSQDQTEAGPVDQLPNDYAATDLGASQTLNDILPKGSSVHGSGTLGESGDPDASVQGAPDATNHSTSSPTEYHVEYHDPPLTSPQLPSAETKVMETILVDCAKLNYALRQTSTDKKQPSLWDPNALQIRGYVEDIAKRDFTEAVRHISAGNTAVVKGTVQARYSEAIFWDVITKHAEELDPTKLGNAKGPPTDFTVAEKEATRKFLKSTGDSNMTLGHLRGCRLRWRRLSDMRKRGVDKILCYHTSSFNSFCKAYKAGDAEEHVGLVDKVLSWERLYEWYITHLEHRVATSCGGDNSGRLWLKHPFVAERLTISEDLWDSSANPWGSPIEKAQFNSIPKYKSLPDAHPPSTEHSTDADKSMFVTLLPKEGKSALYACPIIAVRKGDSLGIFAGKIRYSDDFDSARGIRGPEQGLWLDYRDLTGTLNLMEVVEPNENANVRLVWEHYHHLEKGEWICSWKVFVRATKVIKAFESIIRAAPSPTQYLLHQSSVQARRGYMTRLAAEVHNKST</sequence>